<reference evidence="2" key="1">
    <citation type="journal article" date="2015" name="Proc. Natl. Acad. Sci. U.S.A.">
        <title>Networks of energetic and metabolic interactions define dynamics in microbial communities.</title>
        <authorList>
            <person name="Embree M."/>
            <person name="Liu J.K."/>
            <person name="Al-Bassam M.M."/>
            <person name="Zengler K."/>
        </authorList>
    </citation>
    <scope>NUCLEOTIDE SEQUENCE</scope>
</reference>
<dbReference type="PROSITE" id="PS00198">
    <property type="entry name" value="4FE4S_FER_1"/>
    <property type="match status" value="1"/>
</dbReference>
<name>A0A0W8G6I6_9ZZZZ</name>
<protein>
    <submittedName>
        <fullName evidence="2">Anaerobic sulfite reductase subunit a</fullName>
    </submittedName>
</protein>
<gene>
    <name evidence="2" type="ORF">ASZ90_001496</name>
</gene>
<feature type="domain" description="4Fe-4S ferredoxin-type" evidence="1">
    <location>
        <begin position="227"/>
        <end position="257"/>
    </location>
</feature>
<dbReference type="InterPro" id="IPR017896">
    <property type="entry name" value="4Fe4S_Fe-S-bd"/>
</dbReference>
<evidence type="ECO:0000259" key="1">
    <source>
        <dbReference type="PROSITE" id="PS51379"/>
    </source>
</evidence>
<organism evidence="2">
    <name type="scientific">hydrocarbon metagenome</name>
    <dbReference type="NCBI Taxonomy" id="938273"/>
    <lineage>
        <taxon>unclassified sequences</taxon>
        <taxon>metagenomes</taxon>
        <taxon>ecological metagenomes</taxon>
    </lineage>
</organism>
<evidence type="ECO:0000313" key="2">
    <source>
        <dbReference type="EMBL" id="KUG28626.1"/>
    </source>
</evidence>
<dbReference type="InterPro" id="IPR017900">
    <property type="entry name" value="4Fe4S_Fe_S_CS"/>
</dbReference>
<dbReference type="Pfam" id="PF17179">
    <property type="entry name" value="Fer4_22"/>
    <property type="match status" value="1"/>
</dbReference>
<dbReference type="PROSITE" id="PS51379">
    <property type="entry name" value="4FE4S_FER_2"/>
    <property type="match status" value="2"/>
</dbReference>
<comment type="caution">
    <text evidence="2">The sequence shown here is derived from an EMBL/GenBank/DDBJ whole genome shotgun (WGS) entry which is preliminary data.</text>
</comment>
<proteinExistence type="predicted"/>
<sequence>MTAYTVQMEQLPGLLAAWCAQCQVHVPVSLDNGYYDFAPWRPGTEIAFEYDVAYNPLKRFFMPPREDMIVFDLETYTAKPVFAAPEILLFGVHPYDVKAVTQLDQLMESGSVDQNYFSRRDAAVIFAMTPMAVSDTAFWASVGADKVDQGFDLYWTKIGPGTFHVEIGSGKGEELLMAAGPLSAATAGSREAARKAQVRARTLGLRRKLSYDWRDTPHVLGRSWSSSLWHRKAEKCLGCGSCNIVCPTCYCFDIREEVDEKLKTGRRFREWDGCMLNGFALVAGNHNFRPQASERYRHRYMRKGKYIFDRIGELGCVGCGRCVRACTSKIADPCEIFNALWEESRHEI</sequence>
<feature type="domain" description="4Fe-4S ferredoxin-type" evidence="1">
    <location>
        <begin position="304"/>
        <end position="336"/>
    </location>
</feature>
<dbReference type="PANTHER" id="PTHR40447">
    <property type="entry name" value="ANAEROBIC SULFITE REDUCTASE SUBUNIT A"/>
    <property type="match status" value="1"/>
</dbReference>
<dbReference type="EMBL" id="LNQE01000198">
    <property type="protein sequence ID" value="KUG28626.1"/>
    <property type="molecule type" value="Genomic_DNA"/>
</dbReference>
<dbReference type="AlphaFoldDB" id="A0A0W8G6I6"/>
<dbReference type="PANTHER" id="PTHR40447:SF1">
    <property type="entry name" value="ANAEROBIC SULFITE REDUCTASE SUBUNIT A"/>
    <property type="match status" value="1"/>
</dbReference>
<accession>A0A0W8G6I6</accession>
<dbReference type="SUPFAM" id="SSF54862">
    <property type="entry name" value="4Fe-4S ferredoxins"/>
    <property type="match status" value="1"/>
</dbReference>